<sequence>MNSRSNDWKLLATAPVDEQLARFREAVARPQAEDVNRGLRAFAGGLLAQDLIDMDSYVAVLGGHALNCLTPDDTNGFRDMSSGASASELTAIYSRAKYGSQKDILFLAGLVINYLERQLDDPESHWARLFTSAREHDDNVVLMTTGWRNVPSTANVLYDIVVEEINVKLAHMGLPTLINVKLPRIAPPCENYASLSTEERERVNLVQDHVIPSENFYRWSGVHVIFGDDVLVTGSTADKVLRESLLAGARSFQAIYPVAIDPRVALTDATVEERLNMVEISHQLDDTLAKLLGAEDYQPILRTLRLLFSTENYQALPAFLARVPAANWLRLYKAALGNEFLRQVECIPSLTLLRHYLEDLGLLGSSGVTAERTPLCV</sequence>
<dbReference type="AlphaFoldDB" id="A0A0Q0YWG6"/>
<evidence type="ECO:0000313" key="1">
    <source>
        <dbReference type="EMBL" id="KQB53704.1"/>
    </source>
</evidence>
<name>A0A0Q0YWG6_9PSED</name>
<dbReference type="EMBL" id="LLWH01000162">
    <property type="protein sequence ID" value="KQB53704.1"/>
    <property type="molecule type" value="Genomic_DNA"/>
</dbReference>
<accession>A0A0Q0YWG6</accession>
<evidence type="ECO:0008006" key="3">
    <source>
        <dbReference type="Google" id="ProtNLM"/>
    </source>
</evidence>
<comment type="caution">
    <text evidence="1">The sequence shown here is derived from an EMBL/GenBank/DDBJ whole genome shotgun (WGS) entry which is preliminary data.</text>
</comment>
<keyword evidence="2" id="KW-1185">Reference proteome</keyword>
<proteinExistence type="predicted"/>
<protein>
    <recommendedName>
        <fullName evidence="3">Phosphoribosyl transferase</fullName>
    </recommendedName>
</protein>
<reference evidence="1 2" key="1">
    <citation type="submission" date="2015-10" db="EMBL/GenBank/DDBJ databases">
        <title>Pseudomonas helleri sp. nov. and Pseudomonas weihenstephanensis sp. nov., isolated from raw cows milk.</title>
        <authorList>
            <person name="Von Neubeck M."/>
            <person name="Huptas C."/>
            <person name="Wenning M."/>
            <person name="Scherer S."/>
        </authorList>
    </citation>
    <scope>NUCLEOTIDE SEQUENCE [LARGE SCALE GENOMIC DNA]</scope>
    <source>
        <strain evidence="1 2">BSTT44</strain>
    </source>
</reference>
<dbReference type="RefSeq" id="WP_055102837.1">
    <property type="nucleotide sequence ID" value="NZ_LLWH01000162.1"/>
</dbReference>
<gene>
    <name evidence="1" type="ORF">AQS70_09670</name>
</gene>
<evidence type="ECO:0000313" key="2">
    <source>
        <dbReference type="Proteomes" id="UP000050342"/>
    </source>
</evidence>
<organism evidence="1 2">
    <name type="scientific">Pseudomonas endophytica</name>
    <dbReference type="NCBI Taxonomy" id="1563157"/>
    <lineage>
        <taxon>Bacteria</taxon>
        <taxon>Pseudomonadati</taxon>
        <taxon>Pseudomonadota</taxon>
        <taxon>Gammaproteobacteria</taxon>
        <taxon>Pseudomonadales</taxon>
        <taxon>Pseudomonadaceae</taxon>
        <taxon>Pseudomonas</taxon>
    </lineage>
</organism>
<dbReference type="STRING" id="1563157.AQS70_09670"/>
<dbReference type="OrthoDB" id="6764831at2"/>
<dbReference type="Proteomes" id="UP000050342">
    <property type="component" value="Unassembled WGS sequence"/>
</dbReference>